<reference evidence="2 3" key="1">
    <citation type="submission" date="2019-07" db="EMBL/GenBank/DDBJ databases">
        <title>Draft genome sequences of 15 bacterial species constituting the stable defined intestinal microbiota of the GM15 gnotobiotic mouse model.</title>
        <authorList>
            <person name="Elie C."/>
            <person name="Mathieu A."/>
            <person name="Saliou A."/>
            <person name="Darnaud M."/>
            <person name="Leulier F."/>
            <person name="Tamellini A."/>
        </authorList>
    </citation>
    <scope>NUCLEOTIDE SEQUENCE [LARGE SCALE GENOMIC DNA]</scope>
    <source>
        <strain evidence="3">ASF 502</strain>
    </source>
</reference>
<sequence>MLEQRDLEMLKGVMESVVHESGNKIIVEMDTRFRESENMILEELDRVQINLEKRIDKVQKNLDELNQYYRITKLENDNTAILLKMIQDQDKTIQDQAKSIEALSKRVGVLENGKKSA</sequence>
<comment type="caution">
    <text evidence="2">The sequence shown here is derived from an EMBL/GenBank/DDBJ whole genome shotgun (WGS) entry which is preliminary data.</text>
</comment>
<dbReference type="EMBL" id="VIRB01000085">
    <property type="protein sequence ID" value="NDO69841.1"/>
    <property type="molecule type" value="Genomic_DNA"/>
</dbReference>
<dbReference type="Proteomes" id="UP000474104">
    <property type="component" value="Unassembled WGS sequence"/>
</dbReference>
<feature type="coiled-coil region" evidence="1">
    <location>
        <begin position="41"/>
        <end position="75"/>
    </location>
</feature>
<evidence type="ECO:0000313" key="2">
    <source>
        <dbReference type="EMBL" id="NDO69841.1"/>
    </source>
</evidence>
<dbReference type="OrthoDB" id="1955258at2"/>
<keyword evidence="1" id="KW-0175">Coiled coil</keyword>
<evidence type="ECO:0000256" key="1">
    <source>
        <dbReference type="SAM" id="Coils"/>
    </source>
</evidence>
<evidence type="ECO:0000313" key="3">
    <source>
        <dbReference type="Proteomes" id="UP000474104"/>
    </source>
</evidence>
<dbReference type="RefSeq" id="WP_004075918.1">
    <property type="nucleotide sequence ID" value="NZ_VIRB01000085.1"/>
</dbReference>
<accession>A0A9X5C8S4</accession>
<proteinExistence type="predicted"/>
<protein>
    <submittedName>
        <fullName evidence="2">Uncharacterized protein</fullName>
    </submittedName>
</protein>
<dbReference type="AlphaFoldDB" id="A0A9X5C8S4"/>
<gene>
    <name evidence="2" type="ORF">FMM80_14635</name>
</gene>
<name>A0A9X5C8S4_9FIRM</name>
<organism evidence="2 3">
    <name type="scientific">Schaedlerella arabinosiphila</name>
    <dbReference type="NCBI Taxonomy" id="2044587"/>
    <lineage>
        <taxon>Bacteria</taxon>
        <taxon>Bacillati</taxon>
        <taxon>Bacillota</taxon>
        <taxon>Clostridia</taxon>
        <taxon>Lachnospirales</taxon>
        <taxon>Lachnospiraceae</taxon>
        <taxon>Schaedlerella</taxon>
    </lineage>
</organism>